<feature type="compositionally biased region" description="Basic and acidic residues" evidence="10">
    <location>
        <begin position="7"/>
        <end position="23"/>
    </location>
</feature>
<keyword evidence="9" id="KW-0175">Coiled coil</keyword>
<dbReference type="AlphaFoldDB" id="A0A6A4WXC0"/>
<evidence type="ECO:0000256" key="1">
    <source>
        <dbReference type="ARBA" id="ARBA00004167"/>
    </source>
</evidence>
<reference evidence="12 13" key="1">
    <citation type="submission" date="2019-07" db="EMBL/GenBank/DDBJ databases">
        <title>Draft genome assembly of a fouling barnacle, Amphibalanus amphitrite (Darwin, 1854): The first reference genome for Thecostraca.</title>
        <authorList>
            <person name="Kim W."/>
        </authorList>
    </citation>
    <scope>NUCLEOTIDE SEQUENCE [LARGE SCALE GENOMIC DNA]</scope>
    <source>
        <strain evidence="12">SNU_AA5</strain>
        <tissue evidence="12">Soma without cirri and trophi</tissue>
    </source>
</reference>
<feature type="coiled-coil region" evidence="9">
    <location>
        <begin position="60"/>
        <end position="87"/>
    </location>
</feature>
<keyword evidence="6" id="KW-0472">Membrane</keyword>
<evidence type="ECO:0000313" key="13">
    <source>
        <dbReference type="Proteomes" id="UP000440578"/>
    </source>
</evidence>
<keyword evidence="4" id="KW-0677">Repeat</keyword>
<evidence type="ECO:0000256" key="6">
    <source>
        <dbReference type="ARBA" id="ARBA00023136"/>
    </source>
</evidence>
<organism evidence="12 13">
    <name type="scientific">Amphibalanus amphitrite</name>
    <name type="common">Striped barnacle</name>
    <name type="synonym">Balanus amphitrite</name>
    <dbReference type="NCBI Taxonomy" id="1232801"/>
    <lineage>
        <taxon>Eukaryota</taxon>
        <taxon>Metazoa</taxon>
        <taxon>Ecdysozoa</taxon>
        <taxon>Arthropoda</taxon>
        <taxon>Crustacea</taxon>
        <taxon>Multicrustacea</taxon>
        <taxon>Cirripedia</taxon>
        <taxon>Thoracica</taxon>
        <taxon>Thoracicalcarea</taxon>
        <taxon>Balanomorpha</taxon>
        <taxon>Balanoidea</taxon>
        <taxon>Balanidae</taxon>
        <taxon>Amphibalaninae</taxon>
        <taxon>Amphibalanus</taxon>
    </lineage>
</organism>
<feature type="disulfide bond" evidence="8">
    <location>
        <begin position="237"/>
        <end position="252"/>
    </location>
</feature>
<feature type="disulfide bond" evidence="8">
    <location>
        <begin position="269"/>
        <end position="287"/>
    </location>
</feature>
<comment type="caution">
    <text evidence="12">The sequence shown here is derived from an EMBL/GenBank/DDBJ whole genome shotgun (WGS) entry which is preliminary data.</text>
</comment>
<dbReference type="Gene3D" id="4.10.400.10">
    <property type="entry name" value="Low-density Lipoprotein Receptor"/>
    <property type="match status" value="6"/>
</dbReference>
<accession>A0A6A4WXC0</accession>
<dbReference type="EMBL" id="VIIS01000234">
    <property type="protein sequence ID" value="KAF0311525.1"/>
    <property type="molecule type" value="Genomic_DNA"/>
</dbReference>
<feature type="disulfide bond" evidence="8">
    <location>
        <begin position="430"/>
        <end position="442"/>
    </location>
</feature>
<feature type="disulfide bond" evidence="8">
    <location>
        <begin position="385"/>
        <end position="397"/>
    </location>
</feature>
<feature type="disulfide bond" evidence="8">
    <location>
        <begin position="449"/>
        <end position="464"/>
    </location>
</feature>
<dbReference type="Pfam" id="PF00057">
    <property type="entry name" value="Ldl_recept_a"/>
    <property type="match status" value="6"/>
</dbReference>
<gene>
    <name evidence="12" type="primary">SORL1_2</name>
    <name evidence="12" type="ORF">FJT64_017665</name>
</gene>
<protein>
    <submittedName>
        <fullName evidence="12">Sortilin-related receptor</fullName>
    </submittedName>
</protein>
<dbReference type="GO" id="GO:0005886">
    <property type="term" value="C:plasma membrane"/>
    <property type="evidence" value="ECO:0007669"/>
    <property type="project" value="TreeGrafter"/>
</dbReference>
<evidence type="ECO:0000256" key="10">
    <source>
        <dbReference type="SAM" id="MobiDB-lite"/>
    </source>
</evidence>
<dbReference type="InterPro" id="IPR036055">
    <property type="entry name" value="LDL_receptor-like_sf"/>
</dbReference>
<keyword evidence="7 8" id="KW-1015">Disulfide bond</keyword>
<evidence type="ECO:0000256" key="2">
    <source>
        <dbReference type="ARBA" id="ARBA00004308"/>
    </source>
</evidence>
<evidence type="ECO:0000313" key="12">
    <source>
        <dbReference type="EMBL" id="KAF0311525.1"/>
    </source>
</evidence>
<dbReference type="GO" id="GO:0016192">
    <property type="term" value="P:vesicle-mediated transport"/>
    <property type="evidence" value="ECO:0007669"/>
    <property type="project" value="UniProtKB-ARBA"/>
</dbReference>
<feature type="disulfide bond" evidence="8">
    <location>
        <begin position="281"/>
        <end position="296"/>
    </location>
</feature>
<keyword evidence="12" id="KW-0675">Receptor</keyword>
<dbReference type="PROSITE" id="PS50068">
    <property type="entry name" value="LDLRA_2"/>
    <property type="match status" value="6"/>
</dbReference>
<keyword evidence="3" id="KW-0812">Transmembrane</keyword>
<feature type="domain" description="T-SNARE coiled-coil homology" evidence="11">
    <location>
        <begin position="57"/>
        <end position="119"/>
    </location>
</feature>
<dbReference type="PRINTS" id="PR00261">
    <property type="entry name" value="LDLRECEPTOR"/>
</dbReference>
<dbReference type="SUPFAM" id="SSF57424">
    <property type="entry name" value="LDL receptor-like module"/>
    <property type="match status" value="6"/>
</dbReference>
<sequence>MISQLNSKREGSEHRSKRPRDATDDSETEVETDAERETESGVLTPRLLRAELAELTRVLSTKMEESVERLRQELGDMRQRVLDLEGHVERQGVELDELRSAVDRRDVRISELEGAVTELEMDRNRHFLVFDGPGVPPPPNDREPWKENVSETVVKTVRKYLPDIEMLIESLVFPHIRYCSAVWGGCANTQLKRIQKAVNFVPTLGSVERGVKRQGGCPPAYYFQCGNGQCIERNLRCDGFPHCLDRSDEDGCSSGGGGDACDQTIYFTCSNGECIDRRGLCNGYRDCVDGSDEINCPPCDERVHFQCSNGTCIDLSQRCDGTVHCPDHSDEEECHGGGGSGHSGCALGQFRCRNGQCLNLLQKCDGRSDCIDGSDEEGCYGEERCLLGQHRCGDGQCLDVRQKCDGRRDCRDGSDEEECHGGGGSGHSGCALGQHRCGDGQCVDIRRRCDGRRDCTDASDEANCNNPTTCLPGQFRCSDGTGCTSHYQWCHPIIPCPTGEPYCCWKNGECLCVPDQCPVQESCPRRG</sequence>
<evidence type="ECO:0000256" key="9">
    <source>
        <dbReference type="SAM" id="Coils"/>
    </source>
</evidence>
<dbReference type="InterPro" id="IPR002172">
    <property type="entry name" value="LDrepeatLR_classA_rpt"/>
</dbReference>
<feature type="disulfide bond" evidence="8">
    <location>
        <begin position="437"/>
        <end position="455"/>
    </location>
</feature>
<feature type="disulfide bond" evidence="8">
    <location>
        <begin position="352"/>
        <end position="370"/>
    </location>
</feature>
<dbReference type="PROSITE" id="PS50192">
    <property type="entry name" value="T_SNARE"/>
    <property type="match status" value="1"/>
</dbReference>
<dbReference type="OrthoDB" id="10047962at2759"/>
<evidence type="ECO:0000256" key="5">
    <source>
        <dbReference type="ARBA" id="ARBA00022989"/>
    </source>
</evidence>
<comment type="subcellular location">
    <subcellularLocation>
        <location evidence="2">Endomembrane system</location>
    </subcellularLocation>
    <subcellularLocation>
        <location evidence="1">Membrane</location>
        <topology evidence="1">Single-pass membrane protein</topology>
    </subcellularLocation>
</comment>
<evidence type="ECO:0000256" key="7">
    <source>
        <dbReference type="ARBA" id="ARBA00023157"/>
    </source>
</evidence>
<dbReference type="SMART" id="SM00192">
    <property type="entry name" value="LDLa"/>
    <property type="match status" value="6"/>
</dbReference>
<feature type="disulfide bond" evidence="8">
    <location>
        <begin position="364"/>
        <end position="379"/>
    </location>
</feature>
<proteinExistence type="predicted"/>
<feature type="region of interest" description="Disordered" evidence="10">
    <location>
        <begin position="1"/>
        <end position="43"/>
    </location>
</feature>
<comment type="caution">
    <text evidence="8">Lacks conserved residue(s) required for the propagation of feature annotation.</text>
</comment>
<dbReference type="Proteomes" id="UP000440578">
    <property type="component" value="Unassembled WGS sequence"/>
</dbReference>
<evidence type="ECO:0000259" key="11">
    <source>
        <dbReference type="PROSITE" id="PS50192"/>
    </source>
</evidence>
<name>A0A6A4WXC0_AMPAM</name>
<feature type="disulfide bond" evidence="8">
    <location>
        <begin position="225"/>
        <end position="243"/>
    </location>
</feature>
<dbReference type="InterPro" id="IPR050685">
    <property type="entry name" value="LDLR"/>
</dbReference>
<feature type="disulfide bond" evidence="8">
    <location>
        <begin position="345"/>
        <end position="357"/>
    </location>
</feature>
<feature type="disulfide bond" evidence="8">
    <location>
        <begin position="319"/>
        <end position="334"/>
    </location>
</feature>
<dbReference type="GO" id="GO:0012505">
    <property type="term" value="C:endomembrane system"/>
    <property type="evidence" value="ECO:0007669"/>
    <property type="project" value="UniProtKB-SubCell"/>
</dbReference>
<evidence type="ECO:0000256" key="4">
    <source>
        <dbReference type="ARBA" id="ARBA00022737"/>
    </source>
</evidence>
<dbReference type="CDD" id="cd00112">
    <property type="entry name" value="LDLa"/>
    <property type="match status" value="5"/>
</dbReference>
<dbReference type="PROSITE" id="PS01209">
    <property type="entry name" value="LDLRA_1"/>
    <property type="match status" value="4"/>
</dbReference>
<dbReference type="PANTHER" id="PTHR24270">
    <property type="entry name" value="LOW-DENSITY LIPOPROTEIN RECEPTOR-RELATED"/>
    <property type="match status" value="1"/>
</dbReference>
<keyword evidence="13" id="KW-1185">Reference proteome</keyword>
<feature type="disulfide bond" evidence="8">
    <location>
        <begin position="404"/>
        <end position="419"/>
    </location>
</feature>
<feature type="disulfide bond" evidence="8">
    <location>
        <begin position="307"/>
        <end position="325"/>
    </location>
</feature>
<dbReference type="InterPro" id="IPR000727">
    <property type="entry name" value="T_SNARE_dom"/>
</dbReference>
<evidence type="ECO:0000256" key="8">
    <source>
        <dbReference type="PROSITE-ProRule" id="PRU00124"/>
    </source>
</evidence>
<keyword evidence="5" id="KW-1133">Transmembrane helix</keyword>
<feature type="disulfide bond" evidence="8">
    <location>
        <begin position="392"/>
        <end position="410"/>
    </location>
</feature>
<evidence type="ECO:0000256" key="3">
    <source>
        <dbReference type="ARBA" id="ARBA00022692"/>
    </source>
</evidence>
<dbReference type="InterPro" id="IPR023415">
    <property type="entry name" value="LDLR_class-A_CS"/>
</dbReference>